<evidence type="ECO:0000259" key="6">
    <source>
        <dbReference type="PROSITE" id="PS50145"/>
    </source>
</evidence>
<accession>A0ABN8EFF6</accession>
<dbReference type="Gene3D" id="3.30.40.10">
    <property type="entry name" value="Zinc/RING finger domain, C3HC4 (zinc finger)"/>
    <property type="match status" value="1"/>
</dbReference>
<keyword evidence="1 4" id="KW-0479">Metal-binding</keyword>
<dbReference type="Pfam" id="PF21366">
    <property type="entry name" value="TRAFD1-XIAF1_ZnF"/>
    <property type="match status" value="1"/>
</dbReference>
<feature type="region of interest" description="Disordered" evidence="5">
    <location>
        <begin position="377"/>
        <end position="452"/>
    </location>
</feature>
<dbReference type="InterPro" id="IPR001293">
    <property type="entry name" value="Znf_TRAF"/>
</dbReference>
<evidence type="ECO:0000313" key="7">
    <source>
        <dbReference type="EMBL" id="CAH0685983.1"/>
    </source>
</evidence>
<organism evidence="7 8">
    <name type="scientific">Chilo suppressalis</name>
    <name type="common">Asiatic rice borer moth</name>
    <dbReference type="NCBI Taxonomy" id="168631"/>
    <lineage>
        <taxon>Eukaryota</taxon>
        <taxon>Metazoa</taxon>
        <taxon>Ecdysozoa</taxon>
        <taxon>Arthropoda</taxon>
        <taxon>Hexapoda</taxon>
        <taxon>Insecta</taxon>
        <taxon>Pterygota</taxon>
        <taxon>Neoptera</taxon>
        <taxon>Endopterygota</taxon>
        <taxon>Lepidoptera</taxon>
        <taxon>Glossata</taxon>
        <taxon>Ditrysia</taxon>
        <taxon>Pyraloidea</taxon>
        <taxon>Crambidae</taxon>
        <taxon>Crambinae</taxon>
        <taxon>Chilo</taxon>
    </lineage>
</organism>
<feature type="region of interest" description="Disordered" evidence="5">
    <location>
        <begin position="154"/>
        <end position="217"/>
    </location>
</feature>
<keyword evidence="8" id="KW-1185">Reference proteome</keyword>
<evidence type="ECO:0000256" key="2">
    <source>
        <dbReference type="ARBA" id="ARBA00022771"/>
    </source>
</evidence>
<dbReference type="InterPro" id="IPR013083">
    <property type="entry name" value="Znf_RING/FYVE/PHD"/>
</dbReference>
<keyword evidence="3 4" id="KW-0862">Zinc</keyword>
<dbReference type="Proteomes" id="UP001153292">
    <property type="component" value="Chromosome 21"/>
</dbReference>
<feature type="compositionally biased region" description="Polar residues" evidence="5">
    <location>
        <begin position="159"/>
        <end position="191"/>
    </location>
</feature>
<evidence type="ECO:0000313" key="8">
    <source>
        <dbReference type="Proteomes" id="UP001153292"/>
    </source>
</evidence>
<gene>
    <name evidence="7" type="ORF">CHILSU_LOCUS6181</name>
</gene>
<feature type="region of interest" description="Disordered" evidence="5">
    <location>
        <begin position="468"/>
        <end position="517"/>
    </location>
</feature>
<dbReference type="PANTHER" id="PTHR16295:SF10">
    <property type="entry name" value="EXPRESSED PROTEIN"/>
    <property type="match status" value="1"/>
</dbReference>
<evidence type="ECO:0000256" key="1">
    <source>
        <dbReference type="ARBA" id="ARBA00022723"/>
    </source>
</evidence>
<sequence>MDEPETKTCSNCKREIPAVNFTIHTVHCARNIKVCPVCKEPVPLADLADHHETMHKLLPCKKCGEQVCGTDLEDHIRDSCAHTIQTCKFCELELPRRDLPLHEGYCGVRTEQCDQCREWVMIKYRQLHLDSNHGFLRLDDDPPPPKKEVAKVARLPKHSNITAASTSQVSSNGPIGTSNGTTAGPSTSNAPRTIINRFSENDDREKGTKEVDEQDESTRIWRQRAFLETSRQVKLPKRTNDQPQINTNTEEKPKNTTKKLINKKRQAPPPPSPEPRRDLPYYSAMQRKQDEEQLRREQTAYNLARGLPPVLSPAAKLERLRKMDRLANWDTEPGPSRPQPQSNNDTEQRWNPEELRNLKPMTPEQFERRFNALRLASDSGGASGASGSSSGTSGNGSGANKNINVANKNNIGASRNNSGANGNDMRTNGNDGAASRNNWSANGRADRQAAGDRFNEIKSSLRELRRGLNEVTAPYNSTPVNKEVDRQRSRGQERRRAGERDGHVEGARGDDDAPASGEEVRLPCEFCGGLQVLQELVLHQTGCRPDLAQLRTATGGAMSGGGRPTRVLHHTPSPQPDYDDEPPVIPCEFCTESLPLYLISEHQERCRRDASPLYVD</sequence>
<feature type="region of interest" description="Disordered" evidence="5">
    <location>
        <begin position="554"/>
        <end position="580"/>
    </location>
</feature>
<feature type="region of interest" description="Disordered" evidence="5">
    <location>
        <begin position="327"/>
        <end position="363"/>
    </location>
</feature>
<dbReference type="PROSITE" id="PS50145">
    <property type="entry name" value="ZF_TRAF"/>
    <property type="match status" value="1"/>
</dbReference>
<dbReference type="EMBL" id="OU963914">
    <property type="protein sequence ID" value="CAH0685983.1"/>
    <property type="molecule type" value="Genomic_DNA"/>
</dbReference>
<feature type="compositionally biased region" description="Low complexity" evidence="5">
    <location>
        <begin position="377"/>
        <end position="423"/>
    </location>
</feature>
<feature type="domain" description="TRAF-type" evidence="6">
    <location>
        <begin position="58"/>
        <end position="99"/>
    </location>
</feature>
<feature type="compositionally biased region" description="Basic and acidic residues" evidence="5">
    <location>
        <begin position="199"/>
        <end position="217"/>
    </location>
</feature>
<feature type="compositionally biased region" description="Polar residues" evidence="5">
    <location>
        <begin position="424"/>
        <end position="441"/>
    </location>
</feature>
<dbReference type="PANTHER" id="PTHR16295">
    <property type="entry name" value="TRAF-TYPE ZINC FINGER PROTEIN-RELATED"/>
    <property type="match status" value="1"/>
</dbReference>
<dbReference type="InterPro" id="IPR049439">
    <property type="entry name" value="TRAFD1-XIAF1_Znf"/>
</dbReference>
<feature type="compositionally biased region" description="Basic residues" evidence="5">
    <location>
        <begin position="255"/>
        <end position="266"/>
    </location>
</feature>
<keyword evidence="2 4" id="KW-0863">Zinc-finger</keyword>
<proteinExistence type="predicted"/>
<evidence type="ECO:0000256" key="5">
    <source>
        <dbReference type="SAM" id="MobiDB-lite"/>
    </source>
</evidence>
<evidence type="ECO:0000256" key="4">
    <source>
        <dbReference type="PROSITE-ProRule" id="PRU00207"/>
    </source>
</evidence>
<reference evidence="7" key="1">
    <citation type="submission" date="2021-12" db="EMBL/GenBank/DDBJ databases">
        <authorList>
            <person name="King R."/>
        </authorList>
    </citation>
    <scope>NUCLEOTIDE SEQUENCE</scope>
</reference>
<dbReference type="InterPro" id="IPR051986">
    <property type="entry name" value="Innate_Immune_Apopt_Reg"/>
</dbReference>
<name>A0ABN8EFF6_CHISP</name>
<evidence type="ECO:0000256" key="3">
    <source>
        <dbReference type="ARBA" id="ARBA00022833"/>
    </source>
</evidence>
<feature type="compositionally biased region" description="Basic and acidic residues" evidence="5">
    <location>
        <begin position="482"/>
        <end position="511"/>
    </location>
</feature>
<protein>
    <recommendedName>
        <fullName evidence="6">TRAF-type domain-containing protein</fullName>
    </recommendedName>
</protein>
<feature type="zinc finger region" description="TRAF-type" evidence="4">
    <location>
        <begin position="58"/>
        <end position="99"/>
    </location>
</feature>
<feature type="compositionally biased region" description="Basic and acidic residues" evidence="5">
    <location>
        <begin position="346"/>
        <end position="357"/>
    </location>
</feature>
<feature type="region of interest" description="Disordered" evidence="5">
    <location>
        <begin position="231"/>
        <end position="281"/>
    </location>
</feature>